<dbReference type="EMBL" id="OU963870">
    <property type="protein sequence ID" value="CAH0396006.1"/>
    <property type="molecule type" value="Genomic_DNA"/>
</dbReference>
<reference evidence="1" key="1">
    <citation type="submission" date="2021-12" db="EMBL/GenBank/DDBJ databases">
        <authorList>
            <person name="King R."/>
        </authorList>
    </citation>
    <scope>NUCLEOTIDE SEQUENCE</scope>
</reference>
<sequence length="290" mass="34411">MEKKGLGRVKPDDITGMPLARPSRNRWGWVAERQPLRTMLLLETSRFTGYNTAEESCVLPSAPGLLHYAFPYQEQDSNFSLAIHEIVLARVRKGVIAIARLAQLHPPENYKFCVVLRKKDPFDNFYRNLKMPDHIPSCKIVMRWRERCSRAVIEIPTRLRQRIPENRAPLYYPEEPVVLRPGIDTPQQEAERAERYARWPIYDPPYEVINWEGDIRPLEGYDAWLQEQEEARARWEEEFPLYEGLEDEMYISEDEEEVYESDEEQVEDPLVLPYPDEEEDRDFFLDEMIF</sequence>
<organism evidence="1 2">
    <name type="scientific">Bemisia tabaci</name>
    <name type="common">Sweetpotato whitefly</name>
    <name type="synonym">Aleurodes tabaci</name>
    <dbReference type="NCBI Taxonomy" id="7038"/>
    <lineage>
        <taxon>Eukaryota</taxon>
        <taxon>Metazoa</taxon>
        <taxon>Ecdysozoa</taxon>
        <taxon>Arthropoda</taxon>
        <taxon>Hexapoda</taxon>
        <taxon>Insecta</taxon>
        <taxon>Pterygota</taxon>
        <taxon>Neoptera</taxon>
        <taxon>Paraneoptera</taxon>
        <taxon>Hemiptera</taxon>
        <taxon>Sternorrhyncha</taxon>
        <taxon>Aleyrodoidea</taxon>
        <taxon>Aleyrodidae</taxon>
        <taxon>Aleyrodinae</taxon>
        <taxon>Bemisia</taxon>
    </lineage>
</organism>
<protein>
    <submittedName>
        <fullName evidence="1">Uncharacterized protein</fullName>
    </submittedName>
</protein>
<dbReference type="Proteomes" id="UP001152759">
    <property type="component" value="Chromosome 9"/>
</dbReference>
<evidence type="ECO:0000313" key="2">
    <source>
        <dbReference type="Proteomes" id="UP001152759"/>
    </source>
</evidence>
<dbReference type="AlphaFoldDB" id="A0A9P0ANZ5"/>
<name>A0A9P0ANZ5_BEMTA</name>
<proteinExistence type="predicted"/>
<gene>
    <name evidence="1" type="ORF">BEMITA_LOCUS14123</name>
</gene>
<accession>A0A9P0ANZ5</accession>
<evidence type="ECO:0000313" key="1">
    <source>
        <dbReference type="EMBL" id="CAH0396006.1"/>
    </source>
</evidence>
<keyword evidence="2" id="KW-1185">Reference proteome</keyword>